<proteinExistence type="predicted"/>
<sequence length="102" mass="12198">MKRFIFFLVLGLLAVFWWQSMMIREIARQAAKRECQRFGLQLIDDTVERIKLGLGRNDRGAMCFTRVYRFEFVTNGDFRYKGHISMRGKQIERIELDPYAIN</sequence>
<reference evidence="1 2" key="1">
    <citation type="submission" date="2019-03" db="EMBL/GenBank/DDBJ databases">
        <title>Genomic Encyclopedia of Type Strains, Phase IV (KMG-IV): sequencing the most valuable type-strain genomes for metagenomic binning, comparative biology and taxonomic classification.</title>
        <authorList>
            <person name="Goeker M."/>
        </authorList>
    </citation>
    <scope>NUCLEOTIDE SEQUENCE [LARGE SCALE GENOMIC DNA]</scope>
    <source>
        <strain evidence="1 2">DSM 103792</strain>
    </source>
</reference>
<comment type="caution">
    <text evidence="1">The sequence shown here is derived from an EMBL/GenBank/DDBJ whole genome shotgun (WGS) entry which is preliminary data.</text>
</comment>
<organism evidence="1 2">
    <name type="scientific">Permianibacter aggregans</name>
    <dbReference type="NCBI Taxonomy" id="1510150"/>
    <lineage>
        <taxon>Bacteria</taxon>
        <taxon>Pseudomonadati</taxon>
        <taxon>Pseudomonadota</taxon>
        <taxon>Gammaproteobacteria</taxon>
        <taxon>Pseudomonadales</taxon>
        <taxon>Pseudomonadaceae</taxon>
        <taxon>Permianibacter</taxon>
    </lineage>
</organism>
<dbReference type="RefSeq" id="WP_133588952.1">
    <property type="nucleotide sequence ID" value="NZ_CP037953.1"/>
</dbReference>
<evidence type="ECO:0000313" key="1">
    <source>
        <dbReference type="EMBL" id="TDQ49400.1"/>
    </source>
</evidence>
<dbReference type="InterPro" id="IPR021732">
    <property type="entry name" value="DUF3301"/>
</dbReference>
<dbReference type="OrthoDB" id="5959530at2"/>
<accession>A0A4R6UQ81</accession>
<gene>
    <name evidence="1" type="ORF">EV696_104104</name>
</gene>
<dbReference type="Proteomes" id="UP000295375">
    <property type="component" value="Unassembled WGS sequence"/>
</dbReference>
<name>A0A4R6UQ81_9GAMM</name>
<dbReference type="EMBL" id="SNYM01000004">
    <property type="protein sequence ID" value="TDQ49400.1"/>
    <property type="molecule type" value="Genomic_DNA"/>
</dbReference>
<protein>
    <submittedName>
        <fullName evidence="1">Uncharacterized protein DUF3301</fullName>
    </submittedName>
</protein>
<dbReference type="AlphaFoldDB" id="A0A4R6UQ81"/>
<dbReference type="Pfam" id="PF11743">
    <property type="entry name" value="DUF3301"/>
    <property type="match status" value="1"/>
</dbReference>
<evidence type="ECO:0000313" key="2">
    <source>
        <dbReference type="Proteomes" id="UP000295375"/>
    </source>
</evidence>
<keyword evidence="2" id="KW-1185">Reference proteome</keyword>